<sequence length="92" mass="10924">LPKESNFSTLRIVSELQSKLGFNEDAYKEFELKQAEGNFTWNDKGKEFREIEVGEKAKEIVKEELIKLDKEKKITLQLYSLYEKFVMNKEDE</sequence>
<gene>
    <name evidence="1" type="ORF">S01H1_76140</name>
</gene>
<protein>
    <submittedName>
        <fullName evidence="1">Uncharacterized protein</fullName>
    </submittedName>
</protein>
<reference evidence="1" key="1">
    <citation type="journal article" date="2014" name="Front. Microbiol.">
        <title>High frequency of phylogenetically diverse reductive dehalogenase-homologous genes in deep subseafloor sedimentary metagenomes.</title>
        <authorList>
            <person name="Kawai M."/>
            <person name="Futagami T."/>
            <person name="Toyoda A."/>
            <person name="Takaki Y."/>
            <person name="Nishi S."/>
            <person name="Hori S."/>
            <person name="Arai W."/>
            <person name="Tsubouchi T."/>
            <person name="Morono Y."/>
            <person name="Uchiyama I."/>
            <person name="Ito T."/>
            <person name="Fujiyama A."/>
            <person name="Inagaki F."/>
            <person name="Takami H."/>
        </authorList>
    </citation>
    <scope>NUCLEOTIDE SEQUENCE</scope>
    <source>
        <strain evidence="1">Expedition CK06-06</strain>
    </source>
</reference>
<dbReference type="AlphaFoldDB" id="X0Z3Y4"/>
<organism evidence="1">
    <name type="scientific">marine sediment metagenome</name>
    <dbReference type="NCBI Taxonomy" id="412755"/>
    <lineage>
        <taxon>unclassified sequences</taxon>
        <taxon>metagenomes</taxon>
        <taxon>ecological metagenomes</taxon>
    </lineage>
</organism>
<name>X0Z3Y4_9ZZZZ</name>
<accession>X0Z3Y4</accession>
<feature type="non-terminal residue" evidence="1">
    <location>
        <position position="1"/>
    </location>
</feature>
<proteinExistence type="predicted"/>
<evidence type="ECO:0000313" key="1">
    <source>
        <dbReference type="EMBL" id="GAG53142.1"/>
    </source>
</evidence>
<dbReference type="EMBL" id="BARS01051079">
    <property type="protein sequence ID" value="GAG53142.1"/>
    <property type="molecule type" value="Genomic_DNA"/>
</dbReference>
<comment type="caution">
    <text evidence="1">The sequence shown here is derived from an EMBL/GenBank/DDBJ whole genome shotgun (WGS) entry which is preliminary data.</text>
</comment>